<sequence>MDLRRPNHSCEDLGHPDPYEQWLQQSSPWSALDLVITCSRGRSKGPHLVQVPVMS</sequence>
<protein>
    <submittedName>
        <fullName evidence="1">Uncharacterized protein</fullName>
    </submittedName>
</protein>
<evidence type="ECO:0000313" key="2">
    <source>
        <dbReference type="Proteomes" id="UP000001075"/>
    </source>
</evidence>
<accession>G3GTH1</accession>
<gene>
    <name evidence="1" type="ORF">I79_000955</name>
</gene>
<evidence type="ECO:0000313" key="1">
    <source>
        <dbReference type="EMBL" id="EGV92377.1"/>
    </source>
</evidence>
<proteinExistence type="predicted"/>
<organism evidence="1 2">
    <name type="scientific">Cricetulus griseus</name>
    <name type="common">Chinese hamster</name>
    <name type="synonym">Cricetulus barabensis griseus</name>
    <dbReference type="NCBI Taxonomy" id="10029"/>
    <lineage>
        <taxon>Eukaryota</taxon>
        <taxon>Metazoa</taxon>
        <taxon>Chordata</taxon>
        <taxon>Craniata</taxon>
        <taxon>Vertebrata</taxon>
        <taxon>Euteleostomi</taxon>
        <taxon>Mammalia</taxon>
        <taxon>Eutheria</taxon>
        <taxon>Euarchontoglires</taxon>
        <taxon>Glires</taxon>
        <taxon>Rodentia</taxon>
        <taxon>Myomorpha</taxon>
        <taxon>Muroidea</taxon>
        <taxon>Cricetidae</taxon>
        <taxon>Cricetinae</taxon>
        <taxon>Cricetulus</taxon>
    </lineage>
</organism>
<dbReference type="InParanoid" id="G3GTH1"/>
<dbReference type="AlphaFoldDB" id="G3GTH1"/>
<reference evidence="2" key="1">
    <citation type="journal article" date="2011" name="Nat. Biotechnol.">
        <title>The genomic sequence of the Chinese hamster ovary (CHO)-K1 cell line.</title>
        <authorList>
            <person name="Xu X."/>
            <person name="Nagarajan H."/>
            <person name="Lewis N.E."/>
            <person name="Pan S."/>
            <person name="Cai Z."/>
            <person name="Liu X."/>
            <person name="Chen W."/>
            <person name="Xie M."/>
            <person name="Wang W."/>
            <person name="Hammond S."/>
            <person name="Andersen M.R."/>
            <person name="Neff N."/>
            <person name="Passarelli B."/>
            <person name="Koh W."/>
            <person name="Fan H.C."/>
            <person name="Wang J."/>
            <person name="Gui Y."/>
            <person name="Lee K.H."/>
            <person name="Betenbaugh M.J."/>
            <person name="Quake S.R."/>
            <person name="Famili I."/>
            <person name="Palsson B.O."/>
            <person name="Wang J."/>
        </authorList>
    </citation>
    <scope>NUCLEOTIDE SEQUENCE [LARGE SCALE GENOMIC DNA]</scope>
    <source>
        <strain evidence="2">CHO K1 cell line</strain>
    </source>
</reference>
<name>G3GTH1_CRIGR</name>
<dbReference type="EMBL" id="JH000019">
    <property type="protein sequence ID" value="EGV92377.1"/>
    <property type="molecule type" value="Genomic_DNA"/>
</dbReference>
<dbReference type="Proteomes" id="UP000001075">
    <property type="component" value="Unassembled WGS sequence"/>
</dbReference>